<keyword evidence="8" id="KW-1185">Reference proteome</keyword>
<dbReference type="InterPro" id="IPR051022">
    <property type="entry name" value="Notch_Cell-Fate_Det"/>
</dbReference>
<dbReference type="SMART" id="SM00181">
    <property type="entry name" value="EGF"/>
    <property type="match status" value="1"/>
</dbReference>
<dbReference type="OrthoDB" id="430340at2759"/>
<dbReference type="SUPFAM" id="SSF57196">
    <property type="entry name" value="EGF/Laminin"/>
    <property type="match status" value="1"/>
</dbReference>
<dbReference type="Pfam" id="PF00008">
    <property type="entry name" value="EGF"/>
    <property type="match status" value="1"/>
</dbReference>
<evidence type="ECO:0000256" key="2">
    <source>
        <dbReference type="ARBA" id="ARBA00022729"/>
    </source>
</evidence>
<evidence type="ECO:0000256" key="1">
    <source>
        <dbReference type="ARBA" id="ARBA00022536"/>
    </source>
</evidence>
<dbReference type="GO" id="GO:0005509">
    <property type="term" value="F:calcium ion binding"/>
    <property type="evidence" value="ECO:0007669"/>
    <property type="project" value="InterPro"/>
</dbReference>
<dbReference type="GO" id="GO:0007157">
    <property type="term" value="P:heterophilic cell-cell adhesion via plasma membrane cell adhesion molecules"/>
    <property type="evidence" value="ECO:0007669"/>
    <property type="project" value="TreeGrafter"/>
</dbReference>
<dbReference type="AlphaFoldDB" id="A0A8K0JXZ0"/>
<evidence type="ECO:0000313" key="8">
    <source>
        <dbReference type="Proteomes" id="UP000792457"/>
    </source>
</evidence>
<gene>
    <name evidence="7" type="ORF">J437_LFUL004220</name>
</gene>
<dbReference type="PROSITE" id="PS00022">
    <property type="entry name" value="EGF_1"/>
    <property type="match status" value="1"/>
</dbReference>
<dbReference type="SMART" id="SM00179">
    <property type="entry name" value="EGF_CA"/>
    <property type="match status" value="1"/>
</dbReference>
<protein>
    <recommendedName>
        <fullName evidence="6">EGF-like domain-containing protein</fullName>
    </recommendedName>
</protein>
<keyword evidence="1 5" id="KW-0245">EGF-like domain</keyword>
<name>A0A8K0JXZ0_LADFU</name>
<dbReference type="Gene3D" id="2.10.25.10">
    <property type="entry name" value="Laminin"/>
    <property type="match status" value="1"/>
</dbReference>
<evidence type="ECO:0000256" key="5">
    <source>
        <dbReference type="PROSITE-ProRule" id="PRU00076"/>
    </source>
</evidence>
<keyword evidence="4 5" id="KW-1015">Disulfide bond</keyword>
<keyword evidence="3" id="KW-0677">Repeat</keyword>
<dbReference type="CDD" id="cd00054">
    <property type="entry name" value="EGF_CA"/>
    <property type="match status" value="1"/>
</dbReference>
<organism evidence="7 8">
    <name type="scientific">Ladona fulva</name>
    <name type="common">Scarce chaser dragonfly</name>
    <name type="synonym">Libellula fulva</name>
    <dbReference type="NCBI Taxonomy" id="123851"/>
    <lineage>
        <taxon>Eukaryota</taxon>
        <taxon>Metazoa</taxon>
        <taxon>Ecdysozoa</taxon>
        <taxon>Arthropoda</taxon>
        <taxon>Hexapoda</taxon>
        <taxon>Insecta</taxon>
        <taxon>Pterygota</taxon>
        <taxon>Palaeoptera</taxon>
        <taxon>Odonata</taxon>
        <taxon>Epiprocta</taxon>
        <taxon>Anisoptera</taxon>
        <taxon>Libelluloidea</taxon>
        <taxon>Libellulidae</taxon>
        <taxon>Ladona</taxon>
    </lineage>
</organism>
<feature type="disulfide bond" evidence="5">
    <location>
        <begin position="108"/>
        <end position="117"/>
    </location>
</feature>
<reference evidence="7" key="2">
    <citation type="submission" date="2017-10" db="EMBL/GenBank/DDBJ databases">
        <title>Ladona fulva Genome sequencing and assembly.</title>
        <authorList>
            <person name="Murali S."/>
            <person name="Richards S."/>
            <person name="Bandaranaike D."/>
            <person name="Bellair M."/>
            <person name="Blankenburg K."/>
            <person name="Chao H."/>
            <person name="Dinh H."/>
            <person name="Doddapaneni H."/>
            <person name="Dugan-Rocha S."/>
            <person name="Elkadiri S."/>
            <person name="Gnanaolivu R."/>
            <person name="Hernandez B."/>
            <person name="Skinner E."/>
            <person name="Javaid M."/>
            <person name="Lee S."/>
            <person name="Li M."/>
            <person name="Ming W."/>
            <person name="Munidasa M."/>
            <person name="Muniz J."/>
            <person name="Nguyen L."/>
            <person name="Hughes D."/>
            <person name="Osuji N."/>
            <person name="Pu L.-L."/>
            <person name="Puazo M."/>
            <person name="Qu C."/>
            <person name="Quiroz J."/>
            <person name="Raj R."/>
            <person name="Weissenberger G."/>
            <person name="Xin Y."/>
            <person name="Zou X."/>
            <person name="Han Y."/>
            <person name="Worley K."/>
            <person name="Muzny D."/>
            <person name="Gibbs R."/>
        </authorList>
    </citation>
    <scope>NUCLEOTIDE SEQUENCE</scope>
    <source>
        <strain evidence="7">Sampled in the wild</strain>
    </source>
</reference>
<dbReference type="Proteomes" id="UP000792457">
    <property type="component" value="Unassembled WGS sequence"/>
</dbReference>
<dbReference type="PANTHER" id="PTHR24049:SF22">
    <property type="entry name" value="DROSOPHILA CRUMBS HOMOLOG"/>
    <property type="match status" value="1"/>
</dbReference>
<evidence type="ECO:0000313" key="7">
    <source>
        <dbReference type="EMBL" id="KAG8224529.1"/>
    </source>
</evidence>
<feature type="domain" description="EGF-like" evidence="6">
    <location>
        <begin position="79"/>
        <end position="118"/>
    </location>
</feature>
<dbReference type="EMBL" id="KZ308199">
    <property type="protein sequence ID" value="KAG8224529.1"/>
    <property type="molecule type" value="Genomic_DNA"/>
</dbReference>
<dbReference type="GO" id="GO:0045197">
    <property type="term" value="P:establishment or maintenance of epithelial cell apical/basal polarity"/>
    <property type="evidence" value="ECO:0007669"/>
    <property type="project" value="TreeGrafter"/>
</dbReference>
<sequence length="165" mass="17285">MALKGIADATVGGKGRYATSVRDTRVVCTVVVKSRGIVYVTRVGEASSVTRTSTTAPTTVAFQIPRNERFKSEEAADIVIGECVFNFSPCQSGGTCFNTGQGSYTCSCPRGFGGTDCEKRVEPAAPSTTASTPPCGSGHLHPCLNGATCRAALNFHKESAVFSYD</sequence>
<reference evidence="7" key="1">
    <citation type="submission" date="2013-04" db="EMBL/GenBank/DDBJ databases">
        <authorList>
            <person name="Qu J."/>
            <person name="Murali S.C."/>
            <person name="Bandaranaike D."/>
            <person name="Bellair M."/>
            <person name="Blankenburg K."/>
            <person name="Chao H."/>
            <person name="Dinh H."/>
            <person name="Doddapaneni H."/>
            <person name="Downs B."/>
            <person name="Dugan-Rocha S."/>
            <person name="Elkadiri S."/>
            <person name="Gnanaolivu R.D."/>
            <person name="Hernandez B."/>
            <person name="Javaid M."/>
            <person name="Jayaseelan J.C."/>
            <person name="Lee S."/>
            <person name="Li M."/>
            <person name="Ming W."/>
            <person name="Munidasa M."/>
            <person name="Muniz J."/>
            <person name="Nguyen L."/>
            <person name="Ongeri F."/>
            <person name="Osuji N."/>
            <person name="Pu L.-L."/>
            <person name="Puazo M."/>
            <person name="Qu C."/>
            <person name="Quiroz J."/>
            <person name="Raj R."/>
            <person name="Weissenberger G."/>
            <person name="Xin Y."/>
            <person name="Zou X."/>
            <person name="Han Y."/>
            <person name="Richards S."/>
            <person name="Worley K."/>
            <person name="Muzny D."/>
            <person name="Gibbs R."/>
        </authorList>
    </citation>
    <scope>NUCLEOTIDE SEQUENCE</scope>
    <source>
        <strain evidence="7">Sampled in the wild</strain>
    </source>
</reference>
<evidence type="ECO:0000256" key="3">
    <source>
        <dbReference type="ARBA" id="ARBA00022737"/>
    </source>
</evidence>
<comment type="caution">
    <text evidence="5">Lacks conserved residue(s) required for the propagation of feature annotation.</text>
</comment>
<keyword evidence="2" id="KW-0732">Signal</keyword>
<comment type="caution">
    <text evidence="7">The sequence shown here is derived from an EMBL/GenBank/DDBJ whole genome shotgun (WGS) entry which is preliminary data.</text>
</comment>
<evidence type="ECO:0000256" key="4">
    <source>
        <dbReference type="ARBA" id="ARBA00023157"/>
    </source>
</evidence>
<dbReference type="PROSITE" id="PS01186">
    <property type="entry name" value="EGF_2"/>
    <property type="match status" value="1"/>
</dbReference>
<dbReference type="FunFam" id="2.10.25.10:FF:000294">
    <property type="entry name" value="Delta-like protein"/>
    <property type="match status" value="1"/>
</dbReference>
<dbReference type="GO" id="GO:0005886">
    <property type="term" value="C:plasma membrane"/>
    <property type="evidence" value="ECO:0007669"/>
    <property type="project" value="TreeGrafter"/>
</dbReference>
<proteinExistence type="predicted"/>
<dbReference type="PANTHER" id="PTHR24049">
    <property type="entry name" value="CRUMBS FAMILY MEMBER"/>
    <property type="match status" value="1"/>
</dbReference>
<accession>A0A8K0JXZ0</accession>
<dbReference type="InterPro" id="IPR001881">
    <property type="entry name" value="EGF-like_Ca-bd_dom"/>
</dbReference>
<evidence type="ECO:0000259" key="6">
    <source>
        <dbReference type="PROSITE" id="PS50026"/>
    </source>
</evidence>
<dbReference type="GO" id="GO:0032991">
    <property type="term" value="C:protein-containing complex"/>
    <property type="evidence" value="ECO:0007669"/>
    <property type="project" value="TreeGrafter"/>
</dbReference>
<dbReference type="PROSITE" id="PS50026">
    <property type="entry name" value="EGF_3"/>
    <property type="match status" value="1"/>
</dbReference>
<dbReference type="InterPro" id="IPR000742">
    <property type="entry name" value="EGF"/>
</dbReference>